<evidence type="ECO:0000313" key="2">
    <source>
        <dbReference type="Proteomes" id="UP000799118"/>
    </source>
</evidence>
<dbReference type="EMBL" id="ML770182">
    <property type="protein sequence ID" value="KAE9384257.1"/>
    <property type="molecule type" value="Genomic_DNA"/>
</dbReference>
<keyword evidence="2" id="KW-1185">Reference proteome</keyword>
<reference evidence="1" key="1">
    <citation type="journal article" date="2019" name="Environ. Microbiol.">
        <title>Fungal ecological strategies reflected in gene transcription - a case study of two litter decomposers.</title>
        <authorList>
            <person name="Barbi F."/>
            <person name="Kohler A."/>
            <person name="Barry K."/>
            <person name="Baskaran P."/>
            <person name="Daum C."/>
            <person name="Fauchery L."/>
            <person name="Ihrmark K."/>
            <person name="Kuo A."/>
            <person name="LaButti K."/>
            <person name="Lipzen A."/>
            <person name="Morin E."/>
            <person name="Grigoriev I.V."/>
            <person name="Henrissat B."/>
            <person name="Lindahl B."/>
            <person name="Martin F."/>
        </authorList>
    </citation>
    <scope>NUCLEOTIDE SEQUENCE</scope>
    <source>
        <strain evidence="1">JB14</strain>
    </source>
</reference>
<accession>A0A6A4GFU1</accession>
<dbReference type="OrthoDB" id="46159at2759"/>
<name>A0A6A4GFU1_9AGAR</name>
<sequence>MPMPLSSTPPNPNQDAKVTFIATEGLPTSGPIPNKVNVKYYRQHVDVKIDALTKIQAGINDPDALINVLKACLRTSNQHLTTATLSALPMILPLLILRPLNAPPSRNGQSLVHSSTSSSSPSSIVDAFALRQLLNAFLPTGGIFERLGDHQRL</sequence>
<gene>
    <name evidence="1" type="ORF">BT96DRAFT_1008251</name>
</gene>
<protein>
    <submittedName>
        <fullName evidence="1">Uncharacterized protein</fullName>
    </submittedName>
</protein>
<dbReference type="AlphaFoldDB" id="A0A6A4GFU1"/>
<organism evidence="1 2">
    <name type="scientific">Gymnopus androsaceus JB14</name>
    <dbReference type="NCBI Taxonomy" id="1447944"/>
    <lineage>
        <taxon>Eukaryota</taxon>
        <taxon>Fungi</taxon>
        <taxon>Dikarya</taxon>
        <taxon>Basidiomycota</taxon>
        <taxon>Agaricomycotina</taxon>
        <taxon>Agaricomycetes</taxon>
        <taxon>Agaricomycetidae</taxon>
        <taxon>Agaricales</taxon>
        <taxon>Marasmiineae</taxon>
        <taxon>Omphalotaceae</taxon>
        <taxon>Gymnopus</taxon>
    </lineage>
</organism>
<evidence type="ECO:0000313" key="1">
    <source>
        <dbReference type="EMBL" id="KAE9384257.1"/>
    </source>
</evidence>
<proteinExistence type="predicted"/>
<dbReference type="Proteomes" id="UP000799118">
    <property type="component" value="Unassembled WGS sequence"/>
</dbReference>